<dbReference type="Proteomes" id="UP001597452">
    <property type="component" value="Unassembled WGS sequence"/>
</dbReference>
<accession>A0ABW5Q9M5</accession>
<evidence type="ECO:0000313" key="2">
    <source>
        <dbReference type="EMBL" id="MFD2638679.1"/>
    </source>
</evidence>
<evidence type="ECO:0000313" key="3">
    <source>
        <dbReference type="Proteomes" id="UP001597452"/>
    </source>
</evidence>
<reference evidence="3" key="1">
    <citation type="journal article" date="2019" name="Int. J. Syst. Evol. Microbiol.">
        <title>The Global Catalogue of Microorganisms (GCM) 10K type strain sequencing project: providing services to taxonomists for standard genome sequencing and annotation.</title>
        <authorList>
            <consortium name="The Broad Institute Genomics Platform"/>
            <consortium name="The Broad Institute Genome Sequencing Center for Infectious Disease"/>
            <person name="Wu L."/>
            <person name="Ma J."/>
        </authorList>
    </citation>
    <scope>NUCLEOTIDE SEQUENCE [LARGE SCALE GENOMIC DNA]</scope>
    <source>
        <strain evidence="3">TISTR 1571</strain>
    </source>
</reference>
<dbReference type="InterPro" id="IPR018658">
    <property type="entry name" value="DUF2089"/>
</dbReference>
<gene>
    <name evidence="2" type="ORF">ACFSW4_07380</name>
</gene>
<dbReference type="EMBL" id="JBHUMZ010000019">
    <property type="protein sequence ID" value="MFD2638679.1"/>
    <property type="molecule type" value="Genomic_DNA"/>
</dbReference>
<keyword evidence="3" id="KW-1185">Reference proteome</keyword>
<dbReference type="Pfam" id="PF09862">
    <property type="entry name" value="DUF2089"/>
    <property type="match status" value="1"/>
</dbReference>
<dbReference type="RefSeq" id="WP_377328413.1">
    <property type="nucleotide sequence ID" value="NZ_JBHUMZ010000019.1"/>
</dbReference>
<organism evidence="2 3">
    <name type="scientific">Piscibacillus salipiscarius</name>
    <dbReference type="NCBI Taxonomy" id="299480"/>
    <lineage>
        <taxon>Bacteria</taxon>
        <taxon>Bacillati</taxon>
        <taxon>Bacillota</taxon>
        <taxon>Bacilli</taxon>
        <taxon>Bacillales</taxon>
        <taxon>Bacillaceae</taxon>
        <taxon>Piscibacillus</taxon>
    </lineage>
</organism>
<proteinExistence type="predicted"/>
<feature type="domain" description="DUF2089" evidence="1">
    <location>
        <begin position="13"/>
        <end position="57"/>
    </location>
</feature>
<evidence type="ECO:0000259" key="1">
    <source>
        <dbReference type="Pfam" id="PF09862"/>
    </source>
</evidence>
<name>A0ABW5Q9M5_9BACI</name>
<sequence length="99" mass="11704">MEARDVPQWILALEYEDLEFIKKFTMNSGSLKEVAKLYNVSYPTVRLRLDRMIQKIEVSESREDDEFVEFIKKLSIDDEVSLEAAKLIIDKYRKEKGDL</sequence>
<comment type="caution">
    <text evidence="2">The sequence shown here is derived from an EMBL/GenBank/DDBJ whole genome shotgun (WGS) entry which is preliminary data.</text>
</comment>
<protein>
    <submittedName>
        <fullName evidence="2">DUF2089 family protein</fullName>
    </submittedName>
</protein>